<feature type="domain" description="Fatty acid hydroxylase" evidence="3">
    <location>
        <begin position="65"/>
        <end position="207"/>
    </location>
</feature>
<evidence type="ECO:0000313" key="4">
    <source>
        <dbReference type="EMBL" id="TWB21009.1"/>
    </source>
</evidence>
<dbReference type="RefSeq" id="WP_246138825.1">
    <property type="nucleotide sequence ID" value="NZ_VITO01000020.1"/>
</dbReference>
<comment type="caution">
    <text evidence="4">The sequence shown here is derived from an EMBL/GenBank/DDBJ whole genome shotgun (WGS) entry which is preliminary data.</text>
</comment>
<feature type="region of interest" description="Disordered" evidence="1">
    <location>
        <begin position="240"/>
        <end position="263"/>
    </location>
</feature>
<evidence type="ECO:0000256" key="2">
    <source>
        <dbReference type="SAM" id="Phobius"/>
    </source>
</evidence>
<name>A0A560FHD9_9PROT</name>
<gene>
    <name evidence="4" type="ORF">FBZ88_12095</name>
</gene>
<keyword evidence="2" id="KW-0812">Transmembrane</keyword>
<dbReference type="AlphaFoldDB" id="A0A560FHD9"/>
<sequence>MEQKLAWGRAWHGRSYDLGRMTLADLWRAYLTYPAIQIYGLLAVTAAAYTFATARQWQGPALAVLAVFFIYPMAWFLIHRYILHGRWLYRMKWSASLWKRIHFDHHQDPHLLEVLFGSPANTLPTIALVSMPVGYVIGGWPAAGAALATGLATTCVYEFIHCIQHLNYKPKSRFIQKLKRDHLIHHFHNEDTNLGIVSFTPDRLFGTYFASARDCPKSATVFNLGYDLDEARRYPWVMEVTGSPPRDRPPTAFATSETGGAAS</sequence>
<feature type="transmembrane region" description="Helical" evidence="2">
    <location>
        <begin position="61"/>
        <end position="83"/>
    </location>
</feature>
<dbReference type="Pfam" id="PF04116">
    <property type="entry name" value="FA_hydroxylase"/>
    <property type="match status" value="1"/>
</dbReference>
<dbReference type="GO" id="GO:0005506">
    <property type="term" value="F:iron ion binding"/>
    <property type="evidence" value="ECO:0007669"/>
    <property type="project" value="InterPro"/>
</dbReference>
<dbReference type="EMBL" id="VITO01000020">
    <property type="protein sequence ID" value="TWB21009.1"/>
    <property type="molecule type" value="Genomic_DNA"/>
</dbReference>
<keyword evidence="2" id="KW-1133">Transmembrane helix</keyword>
<proteinExistence type="predicted"/>
<evidence type="ECO:0000313" key="5">
    <source>
        <dbReference type="Proteomes" id="UP000316545"/>
    </source>
</evidence>
<feature type="compositionally biased region" description="Polar residues" evidence="1">
    <location>
        <begin position="253"/>
        <end position="263"/>
    </location>
</feature>
<evidence type="ECO:0000256" key="1">
    <source>
        <dbReference type="SAM" id="MobiDB-lite"/>
    </source>
</evidence>
<protein>
    <submittedName>
        <fullName evidence="4">Sterol desaturase/sphingolipid hydroxylase (Fatty acid hydroxylase superfamily)</fullName>
    </submittedName>
</protein>
<accession>A0A560FHD9</accession>
<feature type="transmembrane region" description="Helical" evidence="2">
    <location>
        <begin position="30"/>
        <end position="49"/>
    </location>
</feature>
<dbReference type="GO" id="GO:0016491">
    <property type="term" value="F:oxidoreductase activity"/>
    <property type="evidence" value="ECO:0007669"/>
    <property type="project" value="InterPro"/>
</dbReference>
<keyword evidence="2" id="KW-0472">Membrane</keyword>
<dbReference type="GO" id="GO:0008610">
    <property type="term" value="P:lipid biosynthetic process"/>
    <property type="evidence" value="ECO:0007669"/>
    <property type="project" value="InterPro"/>
</dbReference>
<dbReference type="InterPro" id="IPR006694">
    <property type="entry name" value="Fatty_acid_hydroxylase"/>
</dbReference>
<organism evidence="4 5">
    <name type="scientific">Nitrospirillum amazonense</name>
    <dbReference type="NCBI Taxonomy" id="28077"/>
    <lineage>
        <taxon>Bacteria</taxon>
        <taxon>Pseudomonadati</taxon>
        <taxon>Pseudomonadota</taxon>
        <taxon>Alphaproteobacteria</taxon>
        <taxon>Rhodospirillales</taxon>
        <taxon>Azospirillaceae</taxon>
        <taxon>Nitrospirillum</taxon>
    </lineage>
</organism>
<evidence type="ECO:0000259" key="3">
    <source>
        <dbReference type="Pfam" id="PF04116"/>
    </source>
</evidence>
<keyword evidence="5" id="KW-1185">Reference proteome</keyword>
<reference evidence="4 5" key="1">
    <citation type="submission" date="2019-06" db="EMBL/GenBank/DDBJ databases">
        <title>Genomic Encyclopedia of Type Strains, Phase IV (KMG-V): Genome sequencing to study the core and pangenomes of soil and plant-associated prokaryotes.</title>
        <authorList>
            <person name="Whitman W."/>
        </authorList>
    </citation>
    <scope>NUCLEOTIDE SEQUENCE [LARGE SCALE GENOMIC DNA]</scope>
    <source>
        <strain evidence="4 5">BR 11865</strain>
    </source>
</reference>
<dbReference type="Proteomes" id="UP000316545">
    <property type="component" value="Unassembled WGS sequence"/>
</dbReference>